<feature type="binding site" evidence="7">
    <location>
        <position position="257"/>
    </location>
    <ligand>
        <name>substrate</name>
    </ligand>
</feature>
<dbReference type="PANTHER" id="PTHR11113:SF14">
    <property type="entry name" value="N-ACETYLGLUCOSAMINE-6-PHOSPHATE DEACETYLASE"/>
    <property type="match status" value="1"/>
</dbReference>
<evidence type="ECO:0000259" key="9">
    <source>
        <dbReference type="Pfam" id="PF01979"/>
    </source>
</evidence>
<dbReference type="Proteomes" id="UP000664795">
    <property type="component" value="Unassembled WGS sequence"/>
</dbReference>
<dbReference type="RefSeq" id="WP_207333845.1">
    <property type="nucleotide sequence ID" value="NZ_JAFMYU010000002.1"/>
</dbReference>
<evidence type="ECO:0000256" key="2">
    <source>
        <dbReference type="ARBA" id="ARBA00022723"/>
    </source>
</evidence>
<comment type="similarity">
    <text evidence="1 5">Belongs to the metallo-dependent hydrolases superfamily. NagA family.</text>
</comment>
<evidence type="ECO:0000256" key="4">
    <source>
        <dbReference type="ARBA" id="ARBA00023277"/>
    </source>
</evidence>
<dbReference type="GO" id="GO:0046872">
    <property type="term" value="F:metal ion binding"/>
    <property type="evidence" value="ECO:0007669"/>
    <property type="project" value="UniProtKB-KW"/>
</dbReference>
<keyword evidence="11" id="KW-1185">Reference proteome</keyword>
<dbReference type="NCBIfam" id="TIGR00221">
    <property type="entry name" value="nagA"/>
    <property type="match status" value="1"/>
</dbReference>
<feature type="domain" description="Amidohydrolase-related" evidence="9">
    <location>
        <begin position="49"/>
        <end position="400"/>
    </location>
</feature>
<gene>
    <name evidence="10" type="primary">nagA</name>
    <name evidence="10" type="ORF">J2I48_02660</name>
</gene>
<dbReference type="GO" id="GO:0006046">
    <property type="term" value="P:N-acetylglucosamine catabolic process"/>
    <property type="evidence" value="ECO:0007669"/>
    <property type="project" value="TreeGrafter"/>
</dbReference>
<sequence length="402" mass="43507">MLLFKNATVFTGGTLQPNTDVWVEDGRISAIGHDLDPANHNVIDCQGDYLVPGLIDLQLYGGVQEFLNENPTPEAVRHIWLSHARRGSTTVLPTMHSTSLEEMQRAMAAVKIVRDEQPLHVPGIHLEGPYFNPIKRGAHRAAFVRPPAEGELEALFSHDADVISILTLAPEILSTAQRETLYRLKHPNTRLSLGHSNATYAEAMQAFDEANADGAGFGLATHLYNAMRGFESREPGIVGAIFDQGAVVTSLVADGYHCAPAAIRLAHRVLGPNRLFLISDALFVPPVGSGAGPRATFALGDFVVKYLPGTGQPDEPLHGRYGNNEGKLAGTAVSLSDCLRFCVKTVGLPLVDVLRMTTEIPAKQIGLTHQIGKIDVGYTANLVRLNNLLNVQTVWVNGEQLI</sequence>
<dbReference type="Gene3D" id="2.30.40.10">
    <property type="entry name" value="Urease, subunit C, domain 1"/>
    <property type="match status" value="1"/>
</dbReference>
<comment type="cofactor">
    <cofactor evidence="8">
        <name>a divalent metal cation</name>
        <dbReference type="ChEBI" id="CHEBI:60240"/>
    </cofactor>
    <text evidence="8">Binds 1 divalent metal cation per subunit.</text>
</comment>
<dbReference type="EC" id="3.5.1.25" evidence="10"/>
<dbReference type="InterPro" id="IPR011059">
    <property type="entry name" value="Metal-dep_hydrolase_composite"/>
</dbReference>
<evidence type="ECO:0000313" key="11">
    <source>
        <dbReference type="Proteomes" id="UP000664795"/>
    </source>
</evidence>
<dbReference type="Pfam" id="PF01979">
    <property type="entry name" value="Amidohydro_1"/>
    <property type="match status" value="1"/>
</dbReference>
<evidence type="ECO:0000256" key="6">
    <source>
        <dbReference type="PIRSR" id="PIRSR038994-1"/>
    </source>
</evidence>
<dbReference type="SUPFAM" id="SSF51556">
    <property type="entry name" value="Metallo-dependent hydrolases"/>
    <property type="match status" value="1"/>
</dbReference>
<evidence type="ECO:0000256" key="1">
    <source>
        <dbReference type="ARBA" id="ARBA00010716"/>
    </source>
</evidence>
<keyword evidence="3 5" id="KW-0378">Hydrolase</keyword>
<evidence type="ECO:0000256" key="5">
    <source>
        <dbReference type="PIRNR" id="PIRNR038994"/>
    </source>
</evidence>
<protein>
    <submittedName>
        <fullName evidence="10">N-acetylglucosamine-6-phosphate deacetylase</fullName>
        <ecNumber evidence="10">3.5.1.25</ecNumber>
    </submittedName>
</protein>
<dbReference type="PIRSF" id="PIRSF038994">
    <property type="entry name" value="NagA"/>
    <property type="match status" value="1"/>
</dbReference>
<dbReference type="AlphaFoldDB" id="A0A939JY14"/>
<dbReference type="SUPFAM" id="SSF51338">
    <property type="entry name" value="Composite domain of metallo-dependent hydrolases"/>
    <property type="match status" value="1"/>
</dbReference>
<dbReference type="GO" id="GO:0008448">
    <property type="term" value="F:N-acetylglucosamine-6-phosphate deacetylase activity"/>
    <property type="evidence" value="ECO:0007669"/>
    <property type="project" value="UniProtKB-EC"/>
</dbReference>
<feature type="binding site" evidence="8">
    <location>
        <position position="127"/>
    </location>
    <ligand>
        <name>Zn(2+)</name>
        <dbReference type="ChEBI" id="CHEBI:29105"/>
    </ligand>
</feature>
<dbReference type="Gene3D" id="3.20.20.140">
    <property type="entry name" value="Metal-dependent hydrolases"/>
    <property type="match status" value="1"/>
</dbReference>
<keyword evidence="4 5" id="KW-0119">Carbohydrate metabolism</keyword>
<feature type="binding site" evidence="8">
    <location>
        <position position="195"/>
    </location>
    <ligand>
        <name>Zn(2+)</name>
        <dbReference type="ChEBI" id="CHEBI:29105"/>
    </ligand>
</feature>
<keyword evidence="2 8" id="KW-0479">Metal-binding</keyword>
<feature type="binding site" evidence="7">
    <location>
        <position position="233"/>
    </location>
    <ligand>
        <name>substrate</name>
    </ligand>
</feature>
<dbReference type="EMBL" id="JAFMYU010000002">
    <property type="protein sequence ID" value="MBO0929873.1"/>
    <property type="molecule type" value="Genomic_DNA"/>
</dbReference>
<evidence type="ECO:0000256" key="3">
    <source>
        <dbReference type="ARBA" id="ARBA00022801"/>
    </source>
</evidence>
<feature type="binding site" evidence="8">
    <location>
        <position position="222"/>
    </location>
    <ligand>
        <name>Zn(2+)</name>
        <dbReference type="ChEBI" id="CHEBI:29105"/>
    </ligand>
</feature>
<accession>A0A939JY14</accession>
<organism evidence="10 11">
    <name type="scientific">Fibrella aquatilis</name>
    <dbReference type="NCBI Taxonomy" id="2817059"/>
    <lineage>
        <taxon>Bacteria</taxon>
        <taxon>Pseudomonadati</taxon>
        <taxon>Bacteroidota</taxon>
        <taxon>Cytophagia</taxon>
        <taxon>Cytophagales</taxon>
        <taxon>Spirosomataceae</taxon>
        <taxon>Fibrella</taxon>
    </lineage>
</organism>
<feature type="active site" description="Proton donor/acceptor" evidence="6">
    <location>
        <position position="280"/>
    </location>
</feature>
<reference evidence="10 11" key="1">
    <citation type="submission" date="2021-03" db="EMBL/GenBank/DDBJ databases">
        <title>Fibrella sp. HMF5036 genome sequencing and assembly.</title>
        <authorList>
            <person name="Kang H."/>
            <person name="Kim H."/>
            <person name="Bae S."/>
            <person name="Joh K."/>
        </authorList>
    </citation>
    <scope>NUCLEOTIDE SEQUENCE [LARGE SCALE GENOMIC DNA]</scope>
    <source>
        <strain evidence="10 11">HMF5036</strain>
    </source>
</reference>
<feature type="binding site" evidence="7">
    <location>
        <position position="138"/>
    </location>
    <ligand>
        <name>substrate</name>
    </ligand>
</feature>
<comment type="caution">
    <text evidence="10">The sequence shown here is derived from an EMBL/GenBank/DDBJ whole genome shotgun (WGS) entry which is preliminary data.</text>
</comment>
<dbReference type="InterPro" id="IPR032466">
    <property type="entry name" value="Metal_Hydrolase"/>
</dbReference>
<name>A0A939JY14_9BACT</name>
<feature type="binding site" evidence="7">
    <location>
        <begin position="328"/>
        <end position="330"/>
    </location>
    <ligand>
        <name>substrate</name>
    </ligand>
</feature>
<dbReference type="InterPro" id="IPR003764">
    <property type="entry name" value="GlcNAc_6-P_deAcase"/>
</dbReference>
<evidence type="ECO:0000313" key="10">
    <source>
        <dbReference type="EMBL" id="MBO0929873.1"/>
    </source>
</evidence>
<evidence type="ECO:0000256" key="7">
    <source>
        <dbReference type="PIRSR" id="PIRSR038994-2"/>
    </source>
</evidence>
<dbReference type="InterPro" id="IPR006680">
    <property type="entry name" value="Amidohydro-rel"/>
</dbReference>
<evidence type="ECO:0000256" key="8">
    <source>
        <dbReference type="PIRSR" id="PIRSR038994-3"/>
    </source>
</evidence>
<feature type="binding site" evidence="7">
    <location>
        <begin position="225"/>
        <end position="226"/>
    </location>
    <ligand>
        <name>substrate</name>
    </ligand>
</feature>
<dbReference type="PANTHER" id="PTHR11113">
    <property type="entry name" value="N-ACETYLGLUCOSAMINE-6-PHOSPHATE DEACETYLASE"/>
    <property type="match status" value="1"/>
</dbReference>
<proteinExistence type="inferred from homology"/>